<evidence type="ECO:0000256" key="10">
    <source>
        <dbReference type="ARBA" id="ARBA00030775"/>
    </source>
</evidence>
<reference evidence="12 13" key="1">
    <citation type="submission" date="2020-08" db="EMBL/GenBank/DDBJ databases">
        <title>Lysobacter sp. II4 sp. nov., isolated from soil.</title>
        <authorList>
            <person name="Woo C.Y."/>
            <person name="Kim J."/>
        </authorList>
    </citation>
    <scope>NUCLEOTIDE SEQUENCE [LARGE SCALE GENOMIC DNA]</scope>
    <source>
        <strain evidence="12 13">II4</strain>
    </source>
</reference>
<evidence type="ECO:0000256" key="6">
    <source>
        <dbReference type="ARBA" id="ARBA00022692"/>
    </source>
</evidence>
<dbReference type="Gene3D" id="3.30.700.10">
    <property type="entry name" value="Glycoprotein, Type 4 Pilin"/>
    <property type="match status" value="1"/>
</dbReference>
<gene>
    <name evidence="12" type="ORF">H8B22_02280</name>
</gene>
<evidence type="ECO:0000256" key="4">
    <source>
        <dbReference type="ARBA" id="ARBA00022481"/>
    </source>
</evidence>
<dbReference type="KEGG" id="lsx:H8B22_02280"/>
<evidence type="ECO:0000256" key="8">
    <source>
        <dbReference type="ARBA" id="ARBA00023136"/>
    </source>
</evidence>
<keyword evidence="13" id="KW-1185">Reference proteome</keyword>
<dbReference type="InterPro" id="IPR022346">
    <property type="entry name" value="T2SS_GspH"/>
</dbReference>
<dbReference type="AlphaFoldDB" id="A0A7H0G194"/>
<dbReference type="SUPFAM" id="SSF54523">
    <property type="entry name" value="Pili subunits"/>
    <property type="match status" value="1"/>
</dbReference>
<evidence type="ECO:0000256" key="7">
    <source>
        <dbReference type="ARBA" id="ARBA00022989"/>
    </source>
</evidence>
<dbReference type="Pfam" id="PF12019">
    <property type="entry name" value="GspH"/>
    <property type="match status" value="1"/>
</dbReference>
<accession>A0A7H0G194</accession>
<evidence type="ECO:0000256" key="3">
    <source>
        <dbReference type="ARBA" id="ARBA00022475"/>
    </source>
</evidence>
<feature type="domain" description="General secretion pathway GspH" evidence="11">
    <location>
        <begin position="30"/>
        <end position="156"/>
    </location>
</feature>
<evidence type="ECO:0000256" key="9">
    <source>
        <dbReference type="ARBA" id="ARBA00025772"/>
    </source>
</evidence>
<comment type="subcellular location">
    <subcellularLocation>
        <location evidence="1">Cell inner membrane</location>
        <topology evidence="1">Single-pass membrane protein</topology>
    </subcellularLocation>
</comment>
<evidence type="ECO:0000259" key="11">
    <source>
        <dbReference type="Pfam" id="PF12019"/>
    </source>
</evidence>
<dbReference type="EMBL" id="CP060820">
    <property type="protein sequence ID" value="QNP42060.1"/>
    <property type="molecule type" value="Genomic_DNA"/>
</dbReference>
<protein>
    <recommendedName>
        <fullName evidence="2">Type II secretion system protein H</fullName>
    </recommendedName>
    <alternativeName>
        <fullName evidence="10">General secretion pathway protein H</fullName>
    </alternativeName>
</protein>
<name>A0A7H0G194_9GAMM</name>
<sequence>MVVVAIVAILAVMAAPSYRDMIDRYRLRAATDDLVSVMSSARAGAVKLDRDVNVSFGSTAAGWCMGANAASAPTGGNAAGSASACDCTASSPACSVGGETLLVPPGKHANVAISGTTTALVFDGNLGLISPVAEQTVNLSSPSGTYTARVIIRPLGQATVCVPSGSPAMAGVPSCS</sequence>
<evidence type="ECO:0000313" key="13">
    <source>
        <dbReference type="Proteomes" id="UP000516018"/>
    </source>
</evidence>
<evidence type="ECO:0000256" key="2">
    <source>
        <dbReference type="ARBA" id="ARBA00021549"/>
    </source>
</evidence>
<dbReference type="GO" id="GO:0015628">
    <property type="term" value="P:protein secretion by the type II secretion system"/>
    <property type="evidence" value="ECO:0007669"/>
    <property type="project" value="InterPro"/>
</dbReference>
<dbReference type="GO" id="GO:0015627">
    <property type="term" value="C:type II protein secretion system complex"/>
    <property type="evidence" value="ECO:0007669"/>
    <property type="project" value="InterPro"/>
</dbReference>
<keyword evidence="4" id="KW-0488">Methylation</keyword>
<proteinExistence type="inferred from homology"/>
<keyword evidence="6" id="KW-0812">Transmembrane</keyword>
<dbReference type="Proteomes" id="UP000516018">
    <property type="component" value="Chromosome"/>
</dbReference>
<dbReference type="InterPro" id="IPR045584">
    <property type="entry name" value="Pilin-like"/>
</dbReference>
<evidence type="ECO:0000256" key="5">
    <source>
        <dbReference type="ARBA" id="ARBA00022519"/>
    </source>
</evidence>
<organism evidence="12 13">
    <name type="scientific">Agrilutibacter terrestris</name>
    <dbReference type="NCBI Taxonomy" id="2865112"/>
    <lineage>
        <taxon>Bacteria</taxon>
        <taxon>Pseudomonadati</taxon>
        <taxon>Pseudomonadota</taxon>
        <taxon>Gammaproteobacteria</taxon>
        <taxon>Lysobacterales</taxon>
        <taxon>Lysobacteraceae</taxon>
        <taxon>Agrilutibacter</taxon>
    </lineage>
</organism>
<comment type="similarity">
    <text evidence="9">Belongs to the GSP H family.</text>
</comment>
<keyword evidence="5" id="KW-0997">Cell inner membrane</keyword>
<keyword evidence="3" id="KW-1003">Cell membrane</keyword>
<keyword evidence="7" id="KW-1133">Transmembrane helix</keyword>
<evidence type="ECO:0000256" key="1">
    <source>
        <dbReference type="ARBA" id="ARBA00004377"/>
    </source>
</evidence>
<dbReference type="GO" id="GO:0005886">
    <property type="term" value="C:plasma membrane"/>
    <property type="evidence" value="ECO:0007669"/>
    <property type="project" value="UniProtKB-SubCell"/>
</dbReference>
<evidence type="ECO:0000313" key="12">
    <source>
        <dbReference type="EMBL" id="QNP42060.1"/>
    </source>
</evidence>
<keyword evidence="8" id="KW-0472">Membrane</keyword>